<dbReference type="Proteomes" id="UP000006039">
    <property type="component" value="Unassembled WGS sequence"/>
</dbReference>
<dbReference type="GeneID" id="20347528"/>
<dbReference type="EnsemblFungi" id="EJT77158">
    <property type="protein sequence ID" value="EJT77158"/>
    <property type="gene ID" value="GGTG_07070"/>
</dbReference>
<dbReference type="PRINTS" id="PR00625">
    <property type="entry name" value="JDOMAIN"/>
</dbReference>
<keyword evidence="2" id="KW-1133">Transmembrane helix</keyword>
<feature type="transmembrane region" description="Helical" evidence="2">
    <location>
        <begin position="194"/>
        <end position="212"/>
    </location>
</feature>
<dbReference type="OrthoDB" id="436519at2759"/>
<dbReference type="Gene3D" id="1.10.287.110">
    <property type="entry name" value="DnaJ domain"/>
    <property type="match status" value="1"/>
</dbReference>
<dbReference type="VEuPathDB" id="FungiDB:GGTG_07070"/>
<feature type="domain" description="J" evidence="3">
    <location>
        <begin position="76"/>
        <end position="146"/>
    </location>
</feature>
<dbReference type="AlphaFoldDB" id="J3P0M5"/>
<evidence type="ECO:0000313" key="5">
    <source>
        <dbReference type="EnsemblFungi" id="EJT77158"/>
    </source>
</evidence>
<dbReference type="HOGENOM" id="CLU_043818_0_0_1"/>
<evidence type="ECO:0000256" key="1">
    <source>
        <dbReference type="SAM" id="Coils"/>
    </source>
</evidence>
<feature type="transmembrane region" description="Helical" evidence="2">
    <location>
        <begin position="168"/>
        <end position="188"/>
    </location>
</feature>
<reference evidence="5" key="5">
    <citation type="submission" date="2018-04" db="UniProtKB">
        <authorList>
            <consortium name="EnsemblFungi"/>
        </authorList>
    </citation>
    <scope>IDENTIFICATION</scope>
    <source>
        <strain evidence="5">R3-111a-1</strain>
    </source>
</reference>
<name>J3P0M5_GAET3</name>
<dbReference type="STRING" id="644352.J3P0M5"/>
<accession>J3P0M5</accession>
<evidence type="ECO:0000313" key="4">
    <source>
        <dbReference type="EMBL" id="EJT77158.1"/>
    </source>
</evidence>
<gene>
    <name evidence="5" type="primary">20347528</name>
    <name evidence="4" type="ORF">GGTG_07070</name>
</gene>
<keyword evidence="2" id="KW-0472">Membrane</keyword>
<keyword evidence="6" id="KW-1185">Reference proteome</keyword>
<dbReference type="PANTHER" id="PTHR24074">
    <property type="entry name" value="CO-CHAPERONE PROTEIN DJLA"/>
    <property type="match status" value="1"/>
</dbReference>
<dbReference type="SMART" id="SM00271">
    <property type="entry name" value="DnaJ"/>
    <property type="match status" value="1"/>
</dbReference>
<reference evidence="6" key="1">
    <citation type="submission" date="2010-07" db="EMBL/GenBank/DDBJ databases">
        <title>The genome sequence of Gaeumannomyces graminis var. tritici strain R3-111a-1.</title>
        <authorList>
            <consortium name="The Broad Institute Genome Sequencing Platform"/>
            <person name="Ma L.-J."/>
            <person name="Dead R."/>
            <person name="Young S."/>
            <person name="Zeng Q."/>
            <person name="Koehrsen M."/>
            <person name="Alvarado L."/>
            <person name="Berlin A."/>
            <person name="Chapman S.B."/>
            <person name="Chen Z."/>
            <person name="Freedman E."/>
            <person name="Gellesch M."/>
            <person name="Goldberg J."/>
            <person name="Griggs A."/>
            <person name="Gujja S."/>
            <person name="Heilman E.R."/>
            <person name="Heiman D."/>
            <person name="Hepburn T."/>
            <person name="Howarth C."/>
            <person name="Jen D."/>
            <person name="Larson L."/>
            <person name="Mehta T."/>
            <person name="Neiman D."/>
            <person name="Pearson M."/>
            <person name="Roberts A."/>
            <person name="Saif S."/>
            <person name="Shea T."/>
            <person name="Shenoy N."/>
            <person name="Sisk P."/>
            <person name="Stolte C."/>
            <person name="Sykes S."/>
            <person name="Walk T."/>
            <person name="White J."/>
            <person name="Yandava C."/>
            <person name="Haas B."/>
            <person name="Nusbaum C."/>
            <person name="Birren B."/>
        </authorList>
    </citation>
    <scope>NUCLEOTIDE SEQUENCE [LARGE SCALE GENOMIC DNA]</scope>
    <source>
        <strain evidence="6">R3-111a-1</strain>
    </source>
</reference>
<evidence type="ECO:0000313" key="6">
    <source>
        <dbReference type="Proteomes" id="UP000006039"/>
    </source>
</evidence>
<sequence>MSGFISLIGWTFLPDLVTNWVQAIYYGVVIRAGDPKPQPGTRRYAEHRRRIHILVVSAYLLYTIYDAHLEIRQAGSFYSDLGLTPAATEREVKSRFRRLAALYHPDKVGSGASSPQDDANIFFMRLKVASETLTDPARRFAYDRFGPEVVAWSRCVTMRDYVSHGLSALLPYYGAAAFFMYLLGYLGYLNYGHAWRWITFFAVVVFEVHVVTRPHHPVLFDRVVNPLMAWFEGFGGSAAATATAAGAAGGRRAAAAAAASAPFAYLPFQAVQLARKLSLTVYVAMSQIGPMLGADTSSGRLVVADDDEADAAKQRAQLEQALDRLEKTGAGLDQDAGSLFNMELAPFASDKEAVDAIAAKVKEWLVQNTIVSDVMVRDALGKVLRRKRAEAPFRAKGNR</sequence>
<dbReference type="InterPro" id="IPR001623">
    <property type="entry name" value="DnaJ_domain"/>
</dbReference>
<keyword evidence="1" id="KW-0175">Coiled coil</keyword>
<feature type="coiled-coil region" evidence="1">
    <location>
        <begin position="304"/>
        <end position="335"/>
    </location>
</feature>
<evidence type="ECO:0000256" key="2">
    <source>
        <dbReference type="SAM" id="Phobius"/>
    </source>
</evidence>
<keyword evidence="2" id="KW-0812">Transmembrane</keyword>
<reference evidence="4" key="2">
    <citation type="submission" date="2010-07" db="EMBL/GenBank/DDBJ databases">
        <authorList>
            <consortium name="The Broad Institute Genome Sequencing Platform"/>
            <consortium name="Broad Institute Genome Sequencing Center for Infectious Disease"/>
            <person name="Ma L.-J."/>
            <person name="Dead R."/>
            <person name="Young S."/>
            <person name="Zeng Q."/>
            <person name="Koehrsen M."/>
            <person name="Alvarado L."/>
            <person name="Berlin A."/>
            <person name="Chapman S.B."/>
            <person name="Chen Z."/>
            <person name="Freedman E."/>
            <person name="Gellesch M."/>
            <person name="Goldberg J."/>
            <person name="Griggs A."/>
            <person name="Gujja S."/>
            <person name="Heilman E.R."/>
            <person name="Heiman D."/>
            <person name="Hepburn T."/>
            <person name="Howarth C."/>
            <person name="Jen D."/>
            <person name="Larson L."/>
            <person name="Mehta T."/>
            <person name="Neiman D."/>
            <person name="Pearson M."/>
            <person name="Roberts A."/>
            <person name="Saif S."/>
            <person name="Shea T."/>
            <person name="Shenoy N."/>
            <person name="Sisk P."/>
            <person name="Stolte C."/>
            <person name="Sykes S."/>
            <person name="Walk T."/>
            <person name="White J."/>
            <person name="Yandava C."/>
            <person name="Haas B."/>
            <person name="Nusbaum C."/>
            <person name="Birren B."/>
        </authorList>
    </citation>
    <scope>NUCLEOTIDE SEQUENCE</scope>
    <source>
        <strain evidence="4">R3-111a-1</strain>
    </source>
</reference>
<proteinExistence type="predicted"/>
<dbReference type="InterPro" id="IPR050817">
    <property type="entry name" value="DjlA_DnaK_co-chaperone"/>
</dbReference>
<dbReference type="RefSeq" id="XP_009223158.1">
    <property type="nucleotide sequence ID" value="XM_009224894.1"/>
</dbReference>
<dbReference type="InterPro" id="IPR036869">
    <property type="entry name" value="J_dom_sf"/>
</dbReference>
<dbReference type="SUPFAM" id="SSF46565">
    <property type="entry name" value="Chaperone J-domain"/>
    <property type="match status" value="1"/>
</dbReference>
<dbReference type="EMBL" id="GL385397">
    <property type="protein sequence ID" value="EJT77158.1"/>
    <property type="molecule type" value="Genomic_DNA"/>
</dbReference>
<dbReference type="Pfam" id="PF00226">
    <property type="entry name" value="DnaJ"/>
    <property type="match status" value="1"/>
</dbReference>
<organism evidence="4">
    <name type="scientific">Gaeumannomyces tritici (strain R3-111a-1)</name>
    <name type="common">Wheat and barley take-all root rot fungus</name>
    <name type="synonym">Gaeumannomyces graminis var. tritici</name>
    <dbReference type="NCBI Taxonomy" id="644352"/>
    <lineage>
        <taxon>Eukaryota</taxon>
        <taxon>Fungi</taxon>
        <taxon>Dikarya</taxon>
        <taxon>Ascomycota</taxon>
        <taxon>Pezizomycotina</taxon>
        <taxon>Sordariomycetes</taxon>
        <taxon>Sordariomycetidae</taxon>
        <taxon>Magnaporthales</taxon>
        <taxon>Magnaporthaceae</taxon>
        <taxon>Gaeumannomyces</taxon>
    </lineage>
</organism>
<protein>
    <recommendedName>
        <fullName evidence="3">J domain-containing protein</fullName>
    </recommendedName>
</protein>
<reference evidence="5" key="4">
    <citation type="journal article" date="2015" name="G3 (Bethesda)">
        <title>Genome sequences of three phytopathogenic species of the Magnaporthaceae family of fungi.</title>
        <authorList>
            <person name="Okagaki L.H."/>
            <person name="Nunes C.C."/>
            <person name="Sailsbery J."/>
            <person name="Clay B."/>
            <person name="Brown D."/>
            <person name="John T."/>
            <person name="Oh Y."/>
            <person name="Young N."/>
            <person name="Fitzgerald M."/>
            <person name="Haas B.J."/>
            <person name="Zeng Q."/>
            <person name="Young S."/>
            <person name="Adiconis X."/>
            <person name="Fan L."/>
            <person name="Levin J.Z."/>
            <person name="Mitchell T.K."/>
            <person name="Okubara P.A."/>
            <person name="Farman M.L."/>
            <person name="Kohn L.M."/>
            <person name="Birren B."/>
            <person name="Ma L.-J."/>
            <person name="Dean R.A."/>
        </authorList>
    </citation>
    <scope>NUCLEOTIDE SEQUENCE</scope>
    <source>
        <strain evidence="5">R3-111a-1</strain>
    </source>
</reference>
<dbReference type="PROSITE" id="PS50076">
    <property type="entry name" value="DNAJ_2"/>
    <property type="match status" value="1"/>
</dbReference>
<dbReference type="CDD" id="cd06257">
    <property type="entry name" value="DnaJ"/>
    <property type="match status" value="1"/>
</dbReference>
<evidence type="ECO:0000259" key="3">
    <source>
        <dbReference type="PROSITE" id="PS50076"/>
    </source>
</evidence>
<dbReference type="eggNOG" id="KOG0724">
    <property type="taxonomic scope" value="Eukaryota"/>
</dbReference>
<reference evidence="4" key="3">
    <citation type="submission" date="2010-09" db="EMBL/GenBank/DDBJ databases">
        <title>Annotation of Gaeumannomyces graminis var. tritici R3-111a-1.</title>
        <authorList>
            <consortium name="The Broad Institute Genome Sequencing Platform"/>
            <person name="Ma L.-J."/>
            <person name="Dead R."/>
            <person name="Young S.K."/>
            <person name="Zeng Q."/>
            <person name="Gargeya S."/>
            <person name="Fitzgerald M."/>
            <person name="Haas B."/>
            <person name="Abouelleil A."/>
            <person name="Alvarado L."/>
            <person name="Arachchi H.M."/>
            <person name="Berlin A."/>
            <person name="Brown A."/>
            <person name="Chapman S.B."/>
            <person name="Chen Z."/>
            <person name="Dunbar C."/>
            <person name="Freedman E."/>
            <person name="Gearin G."/>
            <person name="Gellesch M."/>
            <person name="Goldberg J."/>
            <person name="Griggs A."/>
            <person name="Gujja S."/>
            <person name="Heiman D."/>
            <person name="Howarth C."/>
            <person name="Larson L."/>
            <person name="Lui A."/>
            <person name="MacDonald P.J.P."/>
            <person name="Mehta T."/>
            <person name="Montmayeur A."/>
            <person name="Murphy C."/>
            <person name="Neiman D."/>
            <person name="Pearson M."/>
            <person name="Priest M."/>
            <person name="Roberts A."/>
            <person name="Saif S."/>
            <person name="Shea T."/>
            <person name="Shenoy N."/>
            <person name="Sisk P."/>
            <person name="Stolte C."/>
            <person name="Sykes S."/>
            <person name="Yandava C."/>
            <person name="Wortman J."/>
            <person name="Nusbaum C."/>
            <person name="Birren B."/>
        </authorList>
    </citation>
    <scope>NUCLEOTIDE SEQUENCE</scope>
    <source>
        <strain evidence="4">R3-111a-1</strain>
    </source>
</reference>